<dbReference type="NCBIfam" id="TIGR03085">
    <property type="entry name" value="TIGR03085 family metal-binding protein"/>
    <property type="match status" value="1"/>
</dbReference>
<dbReference type="InterPro" id="IPR017517">
    <property type="entry name" value="Maleyloyr_isom"/>
</dbReference>
<reference evidence="1 2" key="1">
    <citation type="submission" date="2023-07" db="EMBL/GenBank/DDBJ databases">
        <title>Sequencing the genomes of 1000 actinobacteria strains.</title>
        <authorList>
            <person name="Klenk H.-P."/>
        </authorList>
    </citation>
    <scope>NUCLEOTIDE SEQUENCE [LARGE SCALE GENOMIC DNA]</scope>
    <source>
        <strain evidence="1 2">DSM 19426</strain>
    </source>
</reference>
<comment type="caution">
    <text evidence="1">The sequence shown here is derived from an EMBL/GenBank/DDBJ whole genome shotgun (WGS) entry which is preliminary data.</text>
</comment>
<dbReference type="RefSeq" id="WP_310298933.1">
    <property type="nucleotide sequence ID" value="NZ_BAAAPS010000014.1"/>
</dbReference>
<keyword evidence="2" id="KW-1185">Reference proteome</keyword>
<gene>
    <name evidence="1" type="ORF">J2S63_000801</name>
</gene>
<dbReference type="Proteomes" id="UP001183648">
    <property type="component" value="Unassembled WGS sequence"/>
</dbReference>
<proteinExistence type="predicted"/>
<organism evidence="1 2">
    <name type="scientific">Nocardioides marmoribigeumensis</name>
    <dbReference type="NCBI Taxonomy" id="433649"/>
    <lineage>
        <taxon>Bacteria</taxon>
        <taxon>Bacillati</taxon>
        <taxon>Actinomycetota</taxon>
        <taxon>Actinomycetes</taxon>
        <taxon>Propionibacteriales</taxon>
        <taxon>Nocardioidaceae</taxon>
        <taxon>Nocardioides</taxon>
    </lineage>
</organism>
<dbReference type="InterPro" id="IPR017519">
    <property type="entry name" value="CHP03085"/>
</dbReference>
<dbReference type="InterPro" id="IPR034660">
    <property type="entry name" value="DinB/YfiT-like"/>
</dbReference>
<dbReference type="NCBIfam" id="TIGR03083">
    <property type="entry name" value="maleylpyruvate isomerase family mycothiol-dependent enzyme"/>
    <property type="match status" value="1"/>
</dbReference>
<accession>A0ABU2BRL0</accession>
<protein>
    <submittedName>
        <fullName evidence="1">Uncharacterized protein (TIGR03085 family)</fullName>
    </submittedName>
</protein>
<evidence type="ECO:0000313" key="2">
    <source>
        <dbReference type="Proteomes" id="UP001183648"/>
    </source>
</evidence>
<sequence>MTSLATAERNRLCDLALVAGPDAPTLCGDWTVRDLLAHLVVRESHPASVGILVKPAERLLESAQARVAREDFRSLVERVRSGPPVWSPFAVPVLGGLANIAEYTVHHEDVRRAQDSWVPRHLSQGEQDVLWRLVRTVGRGLGARSPVGVVAERADVAGARTRVRRRPGSAGDVVVRGTPLEVLLVLYGRQDHSVAAYDGDPADVARLTGADLGI</sequence>
<name>A0ABU2BRL0_9ACTN</name>
<evidence type="ECO:0000313" key="1">
    <source>
        <dbReference type="EMBL" id="MDR7361248.1"/>
    </source>
</evidence>
<dbReference type="EMBL" id="JAVDYG010000001">
    <property type="protein sequence ID" value="MDR7361248.1"/>
    <property type="molecule type" value="Genomic_DNA"/>
</dbReference>
<dbReference type="SUPFAM" id="SSF109854">
    <property type="entry name" value="DinB/YfiT-like putative metalloenzymes"/>
    <property type="match status" value="1"/>
</dbReference>